<organism evidence="2 3">
    <name type="scientific">Cereibacter ovatus</name>
    <dbReference type="NCBI Taxonomy" id="439529"/>
    <lineage>
        <taxon>Bacteria</taxon>
        <taxon>Pseudomonadati</taxon>
        <taxon>Pseudomonadota</taxon>
        <taxon>Alphaproteobacteria</taxon>
        <taxon>Rhodobacterales</taxon>
        <taxon>Paracoccaceae</taxon>
        <taxon>Cereibacter</taxon>
    </lineage>
</organism>
<dbReference type="OrthoDB" id="9988435at2"/>
<evidence type="ECO:0000313" key="3">
    <source>
        <dbReference type="Proteomes" id="UP000219467"/>
    </source>
</evidence>
<proteinExistence type="predicted"/>
<name>A0A285CVK1_9RHOB</name>
<evidence type="ECO:0000256" key="1">
    <source>
        <dbReference type="SAM" id="MobiDB-lite"/>
    </source>
</evidence>
<reference evidence="3" key="1">
    <citation type="submission" date="2017-08" db="EMBL/GenBank/DDBJ databases">
        <authorList>
            <person name="Varghese N."/>
            <person name="Submissions S."/>
        </authorList>
    </citation>
    <scope>NUCLEOTIDE SEQUENCE [LARGE SCALE GENOMIC DNA]</scope>
    <source>
        <strain evidence="3">JA234</strain>
    </source>
</reference>
<dbReference type="Proteomes" id="UP000219467">
    <property type="component" value="Unassembled WGS sequence"/>
</dbReference>
<accession>A0A285CVK1</accession>
<dbReference type="AlphaFoldDB" id="A0A285CVK1"/>
<feature type="region of interest" description="Disordered" evidence="1">
    <location>
        <begin position="102"/>
        <end position="132"/>
    </location>
</feature>
<keyword evidence="3" id="KW-1185">Reference proteome</keyword>
<protein>
    <submittedName>
        <fullName evidence="2">Uncharacterized protein</fullName>
    </submittedName>
</protein>
<sequence length="132" mass="14263">MPSKSTINRFTSKNPLDLKQVRIPGLDKPFEQLTISELVQLRPGSAVADTWEVNAVTDNISATTSAALEALGRIHKERVINQVMDQARLNQLRTQIGGSMGIGGLSSEVPADEVRSGTEDVFRAASSDPFKA</sequence>
<dbReference type="RefSeq" id="WP_097030595.1">
    <property type="nucleotide sequence ID" value="NZ_OAOQ01000008.1"/>
</dbReference>
<dbReference type="EMBL" id="OAOQ01000008">
    <property type="protein sequence ID" value="SNX71056.1"/>
    <property type="molecule type" value="Genomic_DNA"/>
</dbReference>
<evidence type="ECO:0000313" key="2">
    <source>
        <dbReference type="EMBL" id="SNX71056.1"/>
    </source>
</evidence>
<gene>
    <name evidence="2" type="ORF">SAMN05878503_1089</name>
</gene>
<feature type="compositionally biased region" description="Basic and acidic residues" evidence="1">
    <location>
        <begin position="112"/>
        <end position="122"/>
    </location>
</feature>